<keyword evidence="4 10" id="KW-0949">S-adenosyl-L-methionine</keyword>
<evidence type="ECO:0000256" key="1">
    <source>
        <dbReference type="ARBA" id="ARBA00022555"/>
    </source>
</evidence>
<dbReference type="GO" id="GO:0000049">
    <property type="term" value="F:tRNA binding"/>
    <property type="evidence" value="ECO:0007669"/>
    <property type="project" value="UniProtKB-UniRule"/>
</dbReference>
<comment type="similarity">
    <text evidence="10">Belongs to the class I-like SAM-binding methyltransferase superfamily. Trm1 family.</text>
</comment>
<evidence type="ECO:0000256" key="8">
    <source>
        <dbReference type="ARBA" id="ARBA00051897"/>
    </source>
</evidence>
<dbReference type="InterPro" id="IPR002905">
    <property type="entry name" value="Trm1"/>
</dbReference>
<gene>
    <name evidence="12" type="ORF">OTU49_009177</name>
</gene>
<feature type="compositionally biased region" description="Basic and acidic residues" evidence="11">
    <location>
        <begin position="666"/>
        <end position="687"/>
    </location>
</feature>
<dbReference type="SUPFAM" id="SSF53335">
    <property type="entry name" value="S-adenosyl-L-methionine-dependent methyltransferases"/>
    <property type="match status" value="1"/>
</dbReference>
<dbReference type="Pfam" id="PF02005">
    <property type="entry name" value="TRM"/>
    <property type="match status" value="1"/>
</dbReference>
<dbReference type="InterPro" id="IPR042296">
    <property type="entry name" value="tRNA_met_Trm1_C"/>
</dbReference>
<dbReference type="Gene3D" id="3.30.56.70">
    <property type="entry name" value="N2,N2-dimethylguanosine tRNA methyltransferase, C-terminal domain"/>
    <property type="match status" value="1"/>
</dbReference>
<dbReference type="EC" id="2.1.1.216" evidence="7"/>
<evidence type="ECO:0000256" key="2">
    <source>
        <dbReference type="ARBA" id="ARBA00022603"/>
    </source>
</evidence>
<dbReference type="InterPro" id="IPR029063">
    <property type="entry name" value="SAM-dependent_MTases_sf"/>
</dbReference>
<evidence type="ECO:0000313" key="13">
    <source>
        <dbReference type="Proteomes" id="UP001445076"/>
    </source>
</evidence>
<dbReference type="EMBL" id="JARKIK010000072">
    <property type="protein sequence ID" value="KAK8728222.1"/>
    <property type="molecule type" value="Genomic_DNA"/>
</dbReference>
<evidence type="ECO:0000256" key="5">
    <source>
        <dbReference type="ARBA" id="ARBA00022694"/>
    </source>
</evidence>
<evidence type="ECO:0000256" key="10">
    <source>
        <dbReference type="PROSITE-ProRule" id="PRU00958"/>
    </source>
</evidence>
<evidence type="ECO:0000256" key="7">
    <source>
        <dbReference type="ARBA" id="ARBA00039099"/>
    </source>
</evidence>
<comment type="caution">
    <text evidence="12">The sequence shown here is derived from an EMBL/GenBank/DDBJ whole genome shotgun (WGS) entry which is preliminary data.</text>
</comment>
<evidence type="ECO:0000256" key="9">
    <source>
        <dbReference type="ARBA" id="ARBA00074266"/>
    </source>
</evidence>
<dbReference type="GO" id="GO:0002940">
    <property type="term" value="P:tRNA N2-guanine methylation"/>
    <property type="evidence" value="ECO:0007669"/>
    <property type="project" value="TreeGrafter"/>
</dbReference>
<evidence type="ECO:0000256" key="3">
    <source>
        <dbReference type="ARBA" id="ARBA00022679"/>
    </source>
</evidence>
<keyword evidence="1 10" id="KW-0820">tRNA-binding</keyword>
<sequence>MLVISRLRVKSLVHYLASIKIVRKMAAQNATEGKSSVVSETEATEELGFVIDKRPFTSVKEGKAEVLFPSSHDVFYNPVQEFNRDLSVAVLRVFAAEYKKLEREKKKQAKLKERTLALRSSVSETALEIPNVSNVSSNDQERAVPEAPNESNASSNDKERAPNKSNASSNDKKITTLDAPDASNSCSNNEIIALEAPNASNSSIIDKEMPGKEVVCEGEKILVLPPGIKDEEGIRILEGLAASGLRSIRYAKEVGGVKEIIANDISSQALECMRHNIEHNKVAELVYPSHSDASMVMYQHRDPSKRFHAIDLDPYGSPHMFLDGAVQCVTDGGILLVTCTDMAVLCGNSPETCYTKYGALSIKSKACHEIALRIVLQCIESHANRYGRHIVPLLSMSADFYVRVVVKVFTSKVRCKETFSKVSWLYQCVGCETATLQPLGRIVINGKSVKYQLSSGPPITEACFHCGHRHLVAGPIWSAPIHDREFLKSLKESLVEDDFTTFRRLFGTLTMMEEELPDVPLFYVLDKLSNVAGINPCKMVQFRSALLNAGYRVSMSHAGQVSIKTDAPAQVVWDVVRAWEKLHPANRAKMTDDRPGKRILEKEIKTKISFELHSDANPESKKRELLRFQIKPEKYWGPKARAKTSLFSSDQEEKRSRNQGKKRKCHSDDNHLLNKMSKDEVNHQIKE</sequence>
<dbReference type="FunFam" id="3.40.50.150:FF:000051">
    <property type="entry name" value="tRNA (guanine(26)-N(2))-dimethyltransferase"/>
    <property type="match status" value="1"/>
</dbReference>
<proteinExistence type="inferred from homology"/>
<name>A0AAW0WAR6_CHEQU</name>
<protein>
    <recommendedName>
        <fullName evidence="9">tRNA (guanine(26)-N(2))-dimethyltransferase</fullName>
        <ecNumber evidence="7">2.1.1.216</ecNumber>
    </recommendedName>
</protein>
<keyword evidence="5 10" id="KW-0819">tRNA processing</keyword>
<dbReference type="Gene3D" id="3.40.50.150">
    <property type="entry name" value="Vaccinia Virus protein VP39"/>
    <property type="match status" value="2"/>
</dbReference>
<dbReference type="NCBIfam" id="TIGR00308">
    <property type="entry name" value="TRM1"/>
    <property type="match status" value="1"/>
</dbReference>
<dbReference type="AlphaFoldDB" id="A0AAW0WAR6"/>
<dbReference type="PROSITE" id="PS51626">
    <property type="entry name" value="SAM_MT_TRM1"/>
    <property type="match status" value="1"/>
</dbReference>
<evidence type="ECO:0000256" key="4">
    <source>
        <dbReference type="ARBA" id="ARBA00022691"/>
    </source>
</evidence>
<dbReference type="GO" id="GO:0160104">
    <property type="term" value="F:tRNA (guanine(26)-N2)-dimethyltransferase activity"/>
    <property type="evidence" value="ECO:0007669"/>
    <property type="project" value="UniProtKB-EC"/>
</dbReference>
<dbReference type="PANTHER" id="PTHR10631:SF3">
    <property type="entry name" value="TRNA (GUANINE(26)-N(2))-DIMETHYLTRANSFERASE"/>
    <property type="match status" value="1"/>
</dbReference>
<keyword evidence="3 10" id="KW-0808">Transferase</keyword>
<organism evidence="12 13">
    <name type="scientific">Cherax quadricarinatus</name>
    <name type="common">Australian red claw crayfish</name>
    <dbReference type="NCBI Taxonomy" id="27406"/>
    <lineage>
        <taxon>Eukaryota</taxon>
        <taxon>Metazoa</taxon>
        <taxon>Ecdysozoa</taxon>
        <taxon>Arthropoda</taxon>
        <taxon>Crustacea</taxon>
        <taxon>Multicrustacea</taxon>
        <taxon>Malacostraca</taxon>
        <taxon>Eumalacostraca</taxon>
        <taxon>Eucarida</taxon>
        <taxon>Decapoda</taxon>
        <taxon>Pleocyemata</taxon>
        <taxon>Astacidea</taxon>
        <taxon>Parastacoidea</taxon>
        <taxon>Parastacidae</taxon>
        <taxon>Cherax</taxon>
    </lineage>
</organism>
<dbReference type="FunFam" id="3.30.56.70:FF:000001">
    <property type="entry name" value="tRNA (guanine(26)-N(2))-dimethyltransferase"/>
    <property type="match status" value="1"/>
</dbReference>
<reference evidence="12 13" key="1">
    <citation type="journal article" date="2024" name="BMC Genomics">
        <title>Genome assembly of redclaw crayfish (Cherax quadricarinatus) provides insights into its immune adaptation and hypoxia tolerance.</title>
        <authorList>
            <person name="Liu Z."/>
            <person name="Zheng J."/>
            <person name="Li H."/>
            <person name="Fang K."/>
            <person name="Wang S."/>
            <person name="He J."/>
            <person name="Zhou D."/>
            <person name="Weng S."/>
            <person name="Chi M."/>
            <person name="Gu Z."/>
            <person name="He J."/>
            <person name="Li F."/>
            <person name="Wang M."/>
        </authorList>
    </citation>
    <scope>NUCLEOTIDE SEQUENCE [LARGE SCALE GENOMIC DNA]</scope>
    <source>
        <strain evidence="12">ZL_2023a</strain>
    </source>
</reference>
<accession>A0AAW0WAR6</accession>
<dbReference type="PANTHER" id="PTHR10631">
    <property type="entry name" value="N 2 ,N 2 -DIMETHYLGUANOSINE TRNA METHYLTRANSFERASE"/>
    <property type="match status" value="1"/>
</dbReference>
<evidence type="ECO:0000313" key="12">
    <source>
        <dbReference type="EMBL" id="KAK8728222.1"/>
    </source>
</evidence>
<dbReference type="Proteomes" id="UP001445076">
    <property type="component" value="Unassembled WGS sequence"/>
</dbReference>
<dbReference type="GO" id="GO:0005634">
    <property type="term" value="C:nucleus"/>
    <property type="evidence" value="ECO:0007669"/>
    <property type="project" value="TreeGrafter"/>
</dbReference>
<keyword evidence="2 10" id="KW-0489">Methyltransferase</keyword>
<comment type="catalytic activity">
    <reaction evidence="8">
        <text>guanosine(26) in tRNA + 2 S-adenosyl-L-methionine = N(2)-dimethylguanosine(26) in tRNA + 2 S-adenosyl-L-homocysteine + 2 H(+)</text>
        <dbReference type="Rhea" id="RHEA:43140"/>
        <dbReference type="Rhea" id="RHEA-COMP:10359"/>
        <dbReference type="Rhea" id="RHEA-COMP:10360"/>
        <dbReference type="ChEBI" id="CHEBI:15378"/>
        <dbReference type="ChEBI" id="CHEBI:57856"/>
        <dbReference type="ChEBI" id="CHEBI:59789"/>
        <dbReference type="ChEBI" id="CHEBI:74269"/>
        <dbReference type="ChEBI" id="CHEBI:74513"/>
        <dbReference type="EC" id="2.1.1.216"/>
    </reaction>
</comment>
<keyword evidence="6 10" id="KW-0694">RNA-binding</keyword>
<feature type="region of interest" description="Disordered" evidence="11">
    <location>
        <begin position="129"/>
        <end position="182"/>
    </location>
</feature>
<evidence type="ECO:0000256" key="11">
    <source>
        <dbReference type="SAM" id="MobiDB-lite"/>
    </source>
</evidence>
<keyword evidence="13" id="KW-1185">Reference proteome</keyword>
<feature type="region of interest" description="Disordered" evidence="11">
    <location>
        <begin position="639"/>
        <end position="687"/>
    </location>
</feature>
<evidence type="ECO:0000256" key="6">
    <source>
        <dbReference type="ARBA" id="ARBA00022884"/>
    </source>
</evidence>